<proteinExistence type="predicted"/>
<feature type="region of interest" description="Disordered" evidence="1">
    <location>
        <begin position="414"/>
        <end position="435"/>
    </location>
</feature>
<protein>
    <recommendedName>
        <fullName evidence="4">Sortase</fullName>
    </recommendedName>
</protein>
<name>A0ABP5C0X5_9ACTN</name>
<feature type="compositionally biased region" description="Polar residues" evidence="1">
    <location>
        <begin position="81"/>
        <end position="101"/>
    </location>
</feature>
<evidence type="ECO:0000313" key="2">
    <source>
        <dbReference type="EMBL" id="GAA1955820.1"/>
    </source>
</evidence>
<gene>
    <name evidence="2" type="ORF">GCM10009798_13830</name>
</gene>
<feature type="region of interest" description="Disordered" evidence="1">
    <location>
        <begin position="69"/>
        <end position="102"/>
    </location>
</feature>
<dbReference type="CDD" id="cd05829">
    <property type="entry name" value="Sortase_F"/>
    <property type="match status" value="1"/>
</dbReference>
<feature type="compositionally biased region" description="Low complexity" evidence="1">
    <location>
        <begin position="423"/>
        <end position="435"/>
    </location>
</feature>
<dbReference type="Gene3D" id="2.40.260.10">
    <property type="entry name" value="Sortase"/>
    <property type="match status" value="1"/>
</dbReference>
<dbReference type="InterPro" id="IPR023365">
    <property type="entry name" value="Sortase_dom-sf"/>
</dbReference>
<reference evidence="3" key="1">
    <citation type="journal article" date="2019" name="Int. J. Syst. Evol. Microbiol.">
        <title>The Global Catalogue of Microorganisms (GCM) 10K type strain sequencing project: providing services to taxonomists for standard genome sequencing and annotation.</title>
        <authorList>
            <consortium name="The Broad Institute Genomics Platform"/>
            <consortium name="The Broad Institute Genome Sequencing Center for Infectious Disease"/>
            <person name="Wu L."/>
            <person name="Ma J."/>
        </authorList>
    </citation>
    <scope>NUCLEOTIDE SEQUENCE [LARGE SCALE GENOMIC DNA]</scope>
    <source>
        <strain evidence="3">JCM 15309</strain>
    </source>
</reference>
<accession>A0ABP5C0X5</accession>
<keyword evidence="3" id="KW-1185">Reference proteome</keyword>
<comment type="caution">
    <text evidence="2">The sequence shown here is derived from an EMBL/GenBank/DDBJ whole genome shotgun (WGS) entry which is preliminary data.</text>
</comment>
<dbReference type="Proteomes" id="UP001500571">
    <property type="component" value="Unassembled WGS sequence"/>
</dbReference>
<sequence length="1136" mass="117155">MIAGLVLPIAPALAAACTEAQNLPANPALWGGFEIDGNLCTNTNGTTGDLEWDTVGGQPVATDPVASADHSAFTGGADESNGPNWTQTQTTNSSGIPSGQGRSDVGNIYASTRVAGADVFAYFGFELEGGTGTASLHVELNQKPNADPSCPRANRGVPSPCRTVGDLLLAFEKSGSAPITLARAWTWSGRAWIELVDLTLVAAGRANSATVTSLDNRTLTAGRFGEVAVNLTTLFGPANCSGQFGTLNVRTSASTTLTSGLIDWVRPVDLSVPSTCPTVVLRKRWVNGSTNDAAALSIIGGTTTPTSATSTVTLDTGPTFTDLANQAIVPVEPGSVVDLAEVLAAANTGTYGSTIGCDNGFLAPPSPGRAGSFTMPADADAGIAITCTFTNTRAQATLSLTKVWASSTPGDTADISIGASEHPTTGPTTSTAPTSTTISAPVFSGEQVTVVETFGAANASSYDATTACTNTEDFEPGNHGGSFTVPDAPTDIACTITNTAIPARLSLAKDWVRGAPGDSTELTITSPTDADSAVAVVPAGLSGRSTSVASLPIVAGQTVTLSEALPAPNRTNTGTYTATALVCNGQPVAFEPTGGGATAQFVVPSSDPVNCVYTNTRQQATVVLQKRWVNGAVGDSANLFAFSGRQNRLITTSTVTEATGPTFTDEVNQARTPVLTGNRVDLREGLQNDNTGSYDVSPPSCDNGVVPEADGSFIVTGALAGSVVLCTFTNARTSGSVTVHKIWEGGVAGDTAHLTVSGEGGTGESTSTVPSQAPPSFDDTGNAAVAEVFSGQTVTVAEVLGTGNTGSYTSELVCDNGISGLTSVAFTVGATPGSTSCVVTNSVRRPPTPSSTPLLSTVTSHRRVTPGRPFYDRIQVSGLAGAQGATAVAQLYGPFRSREAASCDASALAWTDTVHVTNGWNRTRSVRVSASGIYTWRVTVLANTANRAVSHPCGQLAETTTVAKRGYVSPIISGGFSGTIDPSRLDRRLPVTIRMPAIGLHATVRTEGVVRGQMTLPGDVGEVGWLRKSAGFGDMIGTAVVGGHVSDRSDHPGAMFHLSRAHRGQRISIRHGADRLRFRVVGTSVFDRTHRLPRRYFATTGPHRLILVSCTDRVVFPNGHFHYRRYVVVVARQVGG</sequence>
<evidence type="ECO:0000313" key="3">
    <source>
        <dbReference type="Proteomes" id="UP001500571"/>
    </source>
</evidence>
<evidence type="ECO:0008006" key="4">
    <source>
        <dbReference type="Google" id="ProtNLM"/>
    </source>
</evidence>
<organism evidence="2 3">
    <name type="scientific">Nocardioides panacihumi</name>
    <dbReference type="NCBI Taxonomy" id="400774"/>
    <lineage>
        <taxon>Bacteria</taxon>
        <taxon>Bacillati</taxon>
        <taxon>Actinomycetota</taxon>
        <taxon>Actinomycetes</taxon>
        <taxon>Propionibacteriales</taxon>
        <taxon>Nocardioidaceae</taxon>
        <taxon>Nocardioides</taxon>
    </lineage>
</organism>
<dbReference type="EMBL" id="BAAAPB010000001">
    <property type="protein sequence ID" value="GAA1955820.1"/>
    <property type="molecule type" value="Genomic_DNA"/>
</dbReference>
<evidence type="ECO:0000256" key="1">
    <source>
        <dbReference type="SAM" id="MobiDB-lite"/>
    </source>
</evidence>
<dbReference type="RefSeq" id="WP_344043767.1">
    <property type="nucleotide sequence ID" value="NZ_BAAAPB010000001.1"/>
</dbReference>
<dbReference type="InterPro" id="IPR042001">
    <property type="entry name" value="Sortase_F"/>
</dbReference>